<dbReference type="RefSeq" id="WP_121144422.1">
    <property type="nucleotide sequence ID" value="NZ_RBWY01000001.1"/>
</dbReference>
<accession>A0A495RJ23</accession>
<evidence type="ECO:0000313" key="2">
    <source>
        <dbReference type="EMBL" id="RKS87533.1"/>
    </source>
</evidence>
<dbReference type="OrthoDB" id="7063564at2"/>
<dbReference type="Proteomes" id="UP000278542">
    <property type="component" value="Unassembled WGS sequence"/>
</dbReference>
<comment type="caution">
    <text evidence="2">The sequence shown here is derived from an EMBL/GenBank/DDBJ whole genome shotgun (WGS) entry which is preliminary data.</text>
</comment>
<evidence type="ECO:0000256" key="1">
    <source>
        <dbReference type="SAM" id="Phobius"/>
    </source>
</evidence>
<gene>
    <name evidence="2" type="ORF">DES39_0769</name>
</gene>
<name>A0A495RJ23_9GAMM</name>
<dbReference type="AlphaFoldDB" id="A0A495RJ23"/>
<feature type="transmembrane region" description="Helical" evidence="1">
    <location>
        <begin position="58"/>
        <end position="76"/>
    </location>
</feature>
<keyword evidence="1" id="KW-1133">Transmembrane helix</keyword>
<keyword evidence="3" id="KW-1185">Reference proteome</keyword>
<keyword evidence="1" id="KW-0812">Transmembrane</keyword>
<organism evidence="2 3">
    <name type="scientific">Orbus hercynius</name>
    <dbReference type="NCBI Taxonomy" id="593135"/>
    <lineage>
        <taxon>Bacteria</taxon>
        <taxon>Pseudomonadati</taxon>
        <taxon>Pseudomonadota</taxon>
        <taxon>Gammaproteobacteria</taxon>
        <taxon>Orbales</taxon>
        <taxon>Orbaceae</taxon>
        <taxon>Orbus</taxon>
    </lineage>
</organism>
<sequence length="262" mass="29224">MAVKIIKNLKCPKCSSTQINRIAENFFHCNQCGNRYYGSTEVDGLLVSSTLPKKSTNLLLILVTGFVIFGGVFLLIQKFTMSTGHNYLTDNANQLTEGSQAPRTAYVIYQDLDEQNSVLLRADFMTQNHSDSDQNILRVEKIGGELFGYDKSSGKIIANLSLLSLRPLSIDAAILYVDTDNIIVKNKVKSGYQLEMIDLFSGDVLWTLAEEEVPGIKNLTGLYSDESHSGIKLLNDNFRLTLPPSYYVFDKKGNIIDFGKQN</sequence>
<keyword evidence="1" id="KW-0472">Membrane</keyword>
<reference evidence="2 3" key="1">
    <citation type="submission" date="2018-10" db="EMBL/GenBank/DDBJ databases">
        <title>Genomic Encyclopedia of Type Strains, Phase IV (KMG-IV): sequencing the most valuable type-strain genomes for metagenomic binning, comparative biology and taxonomic classification.</title>
        <authorList>
            <person name="Goeker M."/>
        </authorList>
    </citation>
    <scope>NUCLEOTIDE SEQUENCE [LARGE SCALE GENOMIC DNA]</scope>
    <source>
        <strain evidence="2 3">DSM 22228</strain>
    </source>
</reference>
<proteinExistence type="predicted"/>
<dbReference type="EMBL" id="RBWY01000001">
    <property type="protein sequence ID" value="RKS87533.1"/>
    <property type="molecule type" value="Genomic_DNA"/>
</dbReference>
<protein>
    <submittedName>
        <fullName evidence="2">Uncharacterized protein</fullName>
    </submittedName>
</protein>
<evidence type="ECO:0000313" key="3">
    <source>
        <dbReference type="Proteomes" id="UP000278542"/>
    </source>
</evidence>